<evidence type="ECO:0000313" key="3">
    <source>
        <dbReference type="EnsemblMetazoa" id="MDOA006301-PB"/>
    </source>
</evidence>
<dbReference type="RefSeq" id="XP_011294795.1">
    <property type="nucleotide sequence ID" value="XM_011296493.2"/>
</dbReference>
<organism evidence="2">
    <name type="scientific">Musca domestica</name>
    <name type="common">House fly</name>
    <dbReference type="NCBI Taxonomy" id="7370"/>
    <lineage>
        <taxon>Eukaryota</taxon>
        <taxon>Metazoa</taxon>
        <taxon>Ecdysozoa</taxon>
        <taxon>Arthropoda</taxon>
        <taxon>Hexapoda</taxon>
        <taxon>Insecta</taxon>
        <taxon>Pterygota</taxon>
        <taxon>Neoptera</taxon>
        <taxon>Endopterygota</taxon>
        <taxon>Diptera</taxon>
        <taxon>Brachycera</taxon>
        <taxon>Muscomorpha</taxon>
        <taxon>Muscoidea</taxon>
        <taxon>Muscidae</taxon>
        <taxon>Musca</taxon>
    </lineage>
</organism>
<sequence length="436" mass="49130">MSKMLTSADIEHGKVEYDEKTGVKVEYFKIDGGYQVKTTTPQPGGGWKASTQTFYDPKPVTEEEMKKQMEAKKTVMKRMNKEIRIDERTTMLTRAIEGGYEEVYTTVNEDGSKSIKTKTFFDAVPEGTPFPDAAQYKPQDNQKPGAKKNVVRKASIESTDSTDSRKLVQKTQKNTSTIEESRRVTQNYEMTENNRTVRKNSVQTEQSIKSVTSSNLNDNTDSGKKKKIVKKVNKTQAPPPPADFVQNDTTSVSTKHVPGGVEYTYTTQLESGKTITTSKTVYEEEECELTEEEIKAYKKTLKDAEKHKNVTTTKKLKSESGTKKVVPGENPGDVTTVETIKIQGGTEYHYTTVTADGIVKKAVKTVYDPVPSSNPDESEEEEIIEEYEEEIIEPGEKNVKTIETIKTLPQKFEEEVTITHEKKEKKTRKTMTMVSQ</sequence>
<dbReference type="GeneID" id="101890109"/>
<feature type="compositionally biased region" description="Polar residues" evidence="1">
    <location>
        <begin position="199"/>
        <end position="220"/>
    </location>
</feature>
<dbReference type="EnsemblMetazoa" id="MDOA006301-RB">
    <property type="protein sequence ID" value="MDOA006301-PB"/>
    <property type="gene ID" value="MDOA006301"/>
</dbReference>
<keyword evidence="4" id="KW-1185">Reference proteome</keyword>
<protein>
    <submittedName>
        <fullName evidence="5">Uncharacterized protein LOC101890109</fullName>
    </submittedName>
</protein>
<dbReference type="STRING" id="7370.T1PLD7"/>
<evidence type="ECO:0000313" key="4">
    <source>
        <dbReference type="Proteomes" id="UP001652621"/>
    </source>
</evidence>
<gene>
    <name evidence="5" type="primary">LOC101890109</name>
    <name evidence="3" type="synonym">101890109</name>
</gene>
<dbReference type="VEuPathDB" id="VectorBase:MDOA006301"/>
<dbReference type="EMBL" id="KA649514">
    <property type="protein sequence ID" value="AFP64143.1"/>
    <property type="molecule type" value="mRNA"/>
</dbReference>
<feature type="compositionally biased region" description="Basic residues" evidence="1">
    <location>
        <begin position="224"/>
        <end position="233"/>
    </location>
</feature>
<dbReference type="Proteomes" id="UP001652621">
    <property type="component" value="Unplaced"/>
</dbReference>
<evidence type="ECO:0000313" key="5">
    <source>
        <dbReference type="RefSeq" id="XP_011294795.1"/>
    </source>
</evidence>
<feature type="region of interest" description="Disordered" evidence="1">
    <location>
        <begin position="129"/>
        <end position="182"/>
    </location>
</feature>
<dbReference type="eggNOG" id="KOG1950">
    <property type="taxonomic scope" value="Eukaryota"/>
</dbReference>
<feature type="compositionally biased region" description="Polar residues" evidence="1">
    <location>
        <begin position="169"/>
        <end position="182"/>
    </location>
</feature>
<reference evidence="5" key="3">
    <citation type="submission" date="2025-04" db="UniProtKB">
        <authorList>
            <consortium name="RefSeq"/>
        </authorList>
    </citation>
    <scope>IDENTIFICATION</scope>
    <source>
        <strain evidence="5">Aabys</strain>
    </source>
</reference>
<name>T1PLD7_MUSDO</name>
<dbReference type="OrthoDB" id="8051896at2759"/>
<dbReference type="AlphaFoldDB" id="T1PLD7"/>
<accession>T1PLD7</accession>
<proteinExistence type="evidence at transcript level"/>
<dbReference type="VEuPathDB" id="VectorBase:MDOMA2_001895"/>
<evidence type="ECO:0000313" key="2">
    <source>
        <dbReference type="EMBL" id="AFP64143.1"/>
    </source>
</evidence>
<reference evidence="2" key="1">
    <citation type="submission" date="2012-08" db="EMBL/GenBank/DDBJ databases">
        <title>Transcriptome of adult Musca domestica launches a platform for comparative house fly gene expression and characterization of differential gene expression among resistant and susceptible house flies.</title>
        <authorList>
            <person name="Liu N."/>
            <person name="Zhang L."/>
            <person name="Li M."/>
            <person name="Reid W."/>
        </authorList>
    </citation>
    <scope>NUCLEOTIDE SEQUENCE</scope>
    <source>
        <strain evidence="2">ALHF</strain>
        <tissue evidence="2">Whole body</tissue>
    </source>
</reference>
<dbReference type="KEGG" id="mde:101890109"/>
<reference evidence="3" key="2">
    <citation type="submission" date="2021-01" db="UniProtKB">
        <authorList>
            <consortium name="EnsemblMetazoa"/>
        </authorList>
    </citation>
    <scope>IDENTIFICATION</scope>
    <source>
        <strain evidence="3">Aabys</strain>
    </source>
</reference>
<feature type="region of interest" description="Disordered" evidence="1">
    <location>
        <begin position="199"/>
        <end position="256"/>
    </location>
</feature>
<evidence type="ECO:0000256" key="1">
    <source>
        <dbReference type="SAM" id="MobiDB-lite"/>
    </source>
</evidence>